<protein>
    <submittedName>
        <fullName evidence="1">Uncharacterized protein</fullName>
    </submittedName>
</protein>
<accession>A0A0V1CTG9</accession>
<dbReference type="AlphaFoldDB" id="A0A0V1CTG9"/>
<evidence type="ECO:0000313" key="1">
    <source>
        <dbReference type="EMBL" id="KRY52585.1"/>
    </source>
</evidence>
<dbReference type="Proteomes" id="UP000054653">
    <property type="component" value="Unassembled WGS sequence"/>
</dbReference>
<comment type="caution">
    <text evidence="1">The sequence shown here is derived from an EMBL/GenBank/DDBJ whole genome shotgun (WGS) entry which is preliminary data.</text>
</comment>
<reference evidence="1 2" key="1">
    <citation type="submission" date="2015-01" db="EMBL/GenBank/DDBJ databases">
        <title>Evolution of Trichinella species and genotypes.</title>
        <authorList>
            <person name="Korhonen P.K."/>
            <person name="Edoardo P."/>
            <person name="Giuseppe L.R."/>
            <person name="Gasser R.B."/>
        </authorList>
    </citation>
    <scope>NUCLEOTIDE SEQUENCE [LARGE SCALE GENOMIC DNA]</scope>
    <source>
        <strain evidence="1">ISS120</strain>
    </source>
</reference>
<evidence type="ECO:0000313" key="2">
    <source>
        <dbReference type="Proteomes" id="UP000054653"/>
    </source>
</evidence>
<organism evidence="1 2">
    <name type="scientific">Trichinella britovi</name>
    <name type="common">Parasitic roundworm</name>
    <dbReference type="NCBI Taxonomy" id="45882"/>
    <lineage>
        <taxon>Eukaryota</taxon>
        <taxon>Metazoa</taxon>
        <taxon>Ecdysozoa</taxon>
        <taxon>Nematoda</taxon>
        <taxon>Enoplea</taxon>
        <taxon>Dorylaimia</taxon>
        <taxon>Trichinellida</taxon>
        <taxon>Trichinellidae</taxon>
        <taxon>Trichinella</taxon>
    </lineage>
</organism>
<sequence length="103" mass="11904">MSLGMFLMLRGRAHGSWRRSFQLLYFLGYHSYHGVDLLGHLRLLYLRDAGAGLLLLLVAVLHLDYPGGQLPSFGEGRRFLQPDRPVDFFRRYPTAKTRHEVAF</sequence>
<gene>
    <name evidence="1" type="ORF">T03_12990</name>
</gene>
<proteinExistence type="predicted"/>
<keyword evidence="2" id="KW-1185">Reference proteome</keyword>
<dbReference type="EMBL" id="JYDI01000102">
    <property type="protein sequence ID" value="KRY52585.1"/>
    <property type="molecule type" value="Genomic_DNA"/>
</dbReference>
<name>A0A0V1CTG9_TRIBR</name>